<dbReference type="InterPro" id="IPR051297">
    <property type="entry name" value="PalB/RIM13"/>
</dbReference>
<dbReference type="SMART" id="SM00720">
    <property type="entry name" value="calpain_III"/>
    <property type="match status" value="1"/>
</dbReference>
<dbReference type="InterPro" id="IPR038765">
    <property type="entry name" value="Papain-like_cys_pep_sf"/>
</dbReference>
<dbReference type="PROSITE" id="PS50203">
    <property type="entry name" value="CALPAIN_CAT"/>
    <property type="match status" value="1"/>
</dbReference>
<dbReference type="InterPro" id="IPR022683">
    <property type="entry name" value="Calpain_III"/>
</dbReference>
<dbReference type="SMART" id="SM00230">
    <property type="entry name" value="CysPc"/>
    <property type="match status" value="1"/>
</dbReference>
<dbReference type="SUPFAM" id="SSF54001">
    <property type="entry name" value="Cysteine proteinases"/>
    <property type="match status" value="1"/>
</dbReference>
<dbReference type="Pfam" id="PF00648">
    <property type="entry name" value="Peptidase_C2"/>
    <property type="match status" value="1"/>
</dbReference>
<evidence type="ECO:0000313" key="7">
    <source>
        <dbReference type="Proteomes" id="UP001158576"/>
    </source>
</evidence>
<dbReference type="PANTHER" id="PTHR46143">
    <property type="entry name" value="CALPAIN-7"/>
    <property type="match status" value="1"/>
</dbReference>
<keyword evidence="3" id="KW-0788">Thiol protease</keyword>
<keyword evidence="1" id="KW-0645">Protease</keyword>
<name>A0ABN7TB30_OIKDI</name>
<dbReference type="Gene3D" id="3.90.70.10">
    <property type="entry name" value="Cysteine proteinases"/>
    <property type="match status" value="1"/>
</dbReference>
<dbReference type="SUPFAM" id="SSF49758">
    <property type="entry name" value="Calpain large subunit, middle domain (domain III)"/>
    <property type="match status" value="2"/>
</dbReference>
<protein>
    <submittedName>
        <fullName evidence="6">Oidioi.mRNA.OKI2018_I69.chr2.g7073.t1.cds</fullName>
    </submittedName>
</protein>
<dbReference type="InterPro" id="IPR001300">
    <property type="entry name" value="Peptidase_C2_calpain_cat"/>
</dbReference>
<dbReference type="InterPro" id="IPR036213">
    <property type="entry name" value="Calpain_III_sf"/>
</dbReference>
<sequence>MGGYDFPGSNSSIDLHALTGWIPERKSLSETVNDEGRFFTMLKTRMGSGHVLATMATGRLSSDLDLEEKSGLVPTHAYALLDLRQVGNLRFVKLKNPWAERSWKGKYSYQDTTRWTPEMKHALNYDPKAAAADDQGVFWIEWNDLIIYFDVCYLSWNTSLFKFDRKFHGTWPQGPKKDLYSFANNPQYLLTVDASVDTMVWLLLSRHITEKDDFAENKDFITLIVYKNNGERLYLPTSGTKVLDGIRINSPFYLAKLPVSISSAPEKYTIIVSEYEKNHDIDFTLTAYANVKFSLKELKDNFTHSKRIKSEWNSSNAGGCQNNRDTYGSNPVTKLTICSKCTVLFEIRAPKQYSVQIQLEDLSEKKLDDSGSYRSGYSVLKTQLDPGTYQIRCSTFNKSEHGPFFLDISSDMQFLL</sequence>
<dbReference type="PANTHER" id="PTHR46143:SF1">
    <property type="entry name" value="CALPAIN-7"/>
    <property type="match status" value="1"/>
</dbReference>
<reference evidence="6 7" key="1">
    <citation type="submission" date="2021-04" db="EMBL/GenBank/DDBJ databases">
        <authorList>
            <person name="Bliznina A."/>
        </authorList>
    </citation>
    <scope>NUCLEOTIDE SEQUENCE [LARGE SCALE GENOMIC DNA]</scope>
</reference>
<organism evidence="6 7">
    <name type="scientific">Oikopleura dioica</name>
    <name type="common">Tunicate</name>
    <dbReference type="NCBI Taxonomy" id="34765"/>
    <lineage>
        <taxon>Eukaryota</taxon>
        <taxon>Metazoa</taxon>
        <taxon>Chordata</taxon>
        <taxon>Tunicata</taxon>
        <taxon>Appendicularia</taxon>
        <taxon>Copelata</taxon>
        <taxon>Oikopleuridae</taxon>
        <taxon>Oikopleura</taxon>
    </lineage>
</organism>
<gene>
    <name evidence="6" type="ORF">OKIOD_LOCUS15838</name>
</gene>
<dbReference type="EMBL" id="OU015567">
    <property type="protein sequence ID" value="CAG5112909.1"/>
    <property type="molecule type" value="Genomic_DNA"/>
</dbReference>
<evidence type="ECO:0000256" key="3">
    <source>
        <dbReference type="ARBA" id="ARBA00022807"/>
    </source>
</evidence>
<evidence type="ECO:0000256" key="4">
    <source>
        <dbReference type="PROSITE-ProRule" id="PRU00239"/>
    </source>
</evidence>
<keyword evidence="7" id="KW-1185">Reference proteome</keyword>
<proteinExistence type="predicted"/>
<comment type="caution">
    <text evidence="4">Lacks conserved residue(s) required for the propagation of feature annotation.</text>
</comment>
<feature type="domain" description="Calpain catalytic" evidence="5">
    <location>
        <begin position="1"/>
        <end position="158"/>
    </location>
</feature>
<evidence type="ECO:0000259" key="5">
    <source>
        <dbReference type="PROSITE" id="PS50203"/>
    </source>
</evidence>
<dbReference type="Gene3D" id="2.60.120.380">
    <property type="match status" value="2"/>
</dbReference>
<evidence type="ECO:0000313" key="6">
    <source>
        <dbReference type="EMBL" id="CAG5112909.1"/>
    </source>
</evidence>
<dbReference type="Proteomes" id="UP001158576">
    <property type="component" value="Chromosome 2"/>
</dbReference>
<accession>A0ABN7TB30</accession>
<evidence type="ECO:0000256" key="1">
    <source>
        <dbReference type="ARBA" id="ARBA00022670"/>
    </source>
</evidence>
<keyword evidence="2" id="KW-0378">Hydrolase</keyword>
<evidence type="ECO:0000256" key="2">
    <source>
        <dbReference type="ARBA" id="ARBA00022801"/>
    </source>
</evidence>